<proteinExistence type="predicted"/>
<reference evidence="1 2" key="2">
    <citation type="journal article" date="2022" name="Mol. Ecol. Resour.">
        <title>The genomes of chicory, endive, great burdock and yacon provide insights into Asteraceae paleo-polyploidization history and plant inulin production.</title>
        <authorList>
            <person name="Fan W."/>
            <person name="Wang S."/>
            <person name="Wang H."/>
            <person name="Wang A."/>
            <person name="Jiang F."/>
            <person name="Liu H."/>
            <person name="Zhao H."/>
            <person name="Xu D."/>
            <person name="Zhang Y."/>
        </authorList>
    </citation>
    <scope>NUCLEOTIDE SEQUENCE [LARGE SCALE GENOMIC DNA]</scope>
    <source>
        <strain evidence="2">cv. Punajuju</strain>
        <tissue evidence="1">Leaves</tissue>
    </source>
</reference>
<name>A0ACB8ZRX1_CICIN</name>
<comment type="caution">
    <text evidence="1">The sequence shown here is derived from an EMBL/GenBank/DDBJ whole genome shotgun (WGS) entry which is preliminary data.</text>
</comment>
<sequence>MGPKRLRICSVETLGQKLNVRHGCCLSEQIISLKFNHPETFVHPSGRTVCAGKEGSAILMSRNSQRRTVSSLERDLGAGVGALAAALAQLSGFMSARTITAFLADVYATTADYLGKIHIIADEMVCVHFVLQKNNNCRGK</sequence>
<dbReference type="Proteomes" id="UP001055811">
    <property type="component" value="Linkage Group LG08"/>
</dbReference>
<keyword evidence="2" id="KW-1185">Reference proteome</keyword>
<organism evidence="1 2">
    <name type="scientific">Cichorium intybus</name>
    <name type="common">Chicory</name>
    <dbReference type="NCBI Taxonomy" id="13427"/>
    <lineage>
        <taxon>Eukaryota</taxon>
        <taxon>Viridiplantae</taxon>
        <taxon>Streptophyta</taxon>
        <taxon>Embryophyta</taxon>
        <taxon>Tracheophyta</taxon>
        <taxon>Spermatophyta</taxon>
        <taxon>Magnoliopsida</taxon>
        <taxon>eudicotyledons</taxon>
        <taxon>Gunneridae</taxon>
        <taxon>Pentapetalae</taxon>
        <taxon>asterids</taxon>
        <taxon>campanulids</taxon>
        <taxon>Asterales</taxon>
        <taxon>Asteraceae</taxon>
        <taxon>Cichorioideae</taxon>
        <taxon>Cichorieae</taxon>
        <taxon>Cichoriinae</taxon>
        <taxon>Cichorium</taxon>
    </lineage>
</organism>
<accession>A0ACB8ZRX1</accession>
<evidence type="ECO:0000313" key="2">
    <source>
        <dbReference type="Proteomes" id="UP001055811"/>
    </source>
</evidence>
<dbReference type="EMBL" id="CM042016">
    <property type="protein sequence ID" value="KAI3700762.1"/>
    <property type="molecule type" value="Genomic_DNA"/>
</dbReference>
<reference evidence="2" key="1">
    <citation type="journal article" date="2022" name="Mol. Ecol. Resour.">
        <title>The genomes of chicory, endive, great burdock and yacon provide insights into Asteraceae palaeo-polyploidization history and plant inulin production.</title>
        <authorList>
            <person name="Fan W."/>
            <person name="Wang S."/>
            <person name="Wang H."/>
            <person name="Wang A."/>
            <person name="Jiang F."/>
            <person name="Liu H."/>
            <person name="Zhao H."/>
            <person name="Xu D."/>
            <person name="Zhang Y."/>
        </authorList>
    </citation>
    <scope>NUCLEOTIDE SEQUENCE [LARGE SCALE GENOMIC DNA]</scope>
    <source>
        <strain evidence="2">cv. Punajuju</strain>
    </source>
</reference>
<evidence type="ECO:0000313" key="1">
    <source>
        <dbReference type="EMBL" id="KAI3700762.1"/>
    </source>
</evidence>
<protein>
    <submittedName>
        <fullName evidence="1">Uncharacterized protein</fullName>
    </submittedName>
</protein>
<gene>
    <name evidence="1" type="ORF">L2E82_45400</name>
</gene>